<reference evidence="4" key="1">
    <citation type="submission" date="2022-10" db="EMBL/GenBank/DDBJ databases">
        <title>Genome assembly of Pristionchus species.</title>
        <authorList>
            <person name="Yoshida K."/>
            <person name="Sommer R.J."/>
        </authorList>
    </citation>
    <scope>NUCLEOTIDE SEQUENCE [LARGE SCALE GENOMIC DNA]</scope>
    <source>
        <strain evidence="4">RS5460</strain>
    </source>
</reference>
<evidence type="ECO:0000313" key="3">
    <source>
        <dbReference type="EMBL" id="GMR44288.1"/>
    </source>
</evidence>
<evidence type="ECO:0000256" key="1">
    <source>
        <dbReference type="SAM" id="Phobius"/>
    </source>
</evidence>
<dbReference type="Proteomes" id="UP001328107">
    <property type="component" value="Unassembled WGS sequence"/>
</dbReference>
<sequence length="107" mass="11906">MLHVKRQLNGLVELLLPILAVKAHPTVHVCVAPLTIAPEVHSNESPTGREIFIAVYFSKILIVMIGFVVLSTRSLRIVNPFFATRALLIIGVARPELFILEFFLSMS</sequence>
<name>A0AAN4ZN40_9BILA</name>
<feature type="transmembrane region" description="Helical" evidence="1">
    <location>
        <begin position="51"/>
        <end position="70"/>
    </location>
</feature>
<feature type="signal peptide" evidence="2">
    <location>
        <begin position="1"/>
        <end position="23"/>
    </location>
</feature>
<keyword evidence="1" id="KW-1133">Transmembrane helix</keyword>
<evidence type="ECO:0000313" key="4">
    <source>
        <dbReference type="Proteomes" id="UP001328107"/>
    </source>
</evidence>
<gene>
    <name evidence="3" type="ORF">PMAYCL1PPCAC_14483</name>
</gene>
<evidence type="ECO:0008006" key="5">
    <source>
        <dbReference type="Google" id="ProtNLM"/>
    </source>
</evidence>
<keyword evidence="1" id="KW-0472">Membrane</keyword>
<keyword evidence="1" id="KW-0812">Transmembrane</keyword>
<accession>A0AAN4ZN40</accession>
<proteinExistence type="predicted"/>
<dbReference type="AlphaFoldDB" id="A0AAN4ZN40"/>
<evidence type="ECO:0000256" key="2">
    <source>
        <dbReference type="SAM" id="SignalP"/>
    </source>
</evidence>
<keyword evidence="4" id="KW-1185">Reference proteome</keyword>
<protein>
    <recommendedName>
        <fullName evidence="5">G protein-coupled receptor</fullName>
    </recommendedName>
</protein>
<organism evidence="3 4">
    <name type="scientific">Pristionchus mayeri</name>
    <dbReference type="NCBI Taxonomy" id="1317129"/>
    <lineage>
        <taxon>Eukaryota</taxon>
        <taxon>Metazoa</taxon>
        <taxon>Ecdysozoa</taxon>
        <taxon>Nematoda</taxon>
        <taxon>Chromadorea</taxon>
        <taxon>Rhabditida</taxon>
        <taxon>Rhabditina</taxon>
        <taxon>Diplogasteromorpha</taxon>
        <taxon>Diplogasteroidea</taxon>
        <taxon>Neodiplogasteridae</taxon>
        <taxon>Pristionchus</taxon>
    </lineage>
</organism>
<feature type="transmembrane region" description="Helical" evidence="1">
    <location>
        <begin position="82"/>
        <end position="104"/>
    </location>
</feature>
<feature type="chain" id="PRO_5043047687" description="G protein-coupled receptor" evidence="2">
    <location>
        <begin position="24"/>
        <end position="107"/>
    </location>
</feature>
<keyword evidence="2" id="KW-0732">Signal</keyword>
<dbReference type="EMBL" id="BTRK01000003">
    <property type="protein sequence ID" value="GMR44288.1"/>
    <property type="molecule type" value="Genomic_DNA"/>
</dbReference>
<comment type="caution">
    <text evidence="3">The sequence shown here is derived from an EMBL/GenBank/DDBJ whole genome shotgun (WGS) entry which is preliminary data.</text>
</comment>